<proteinExistence type="predicted"/>
<protein>
    <submittedName>
        <fullName evidence="2">Uncharacterized protein</fullName>
    </submittedName>
</protein>
<name>A0A914EL69_9BILA</name>
<keyword evidence="1" id="KW-1185">Reference proteome</keyword>
<dbReference type="AlphaFoldDB" id="A0A914EL69"/>
<reference evidence="2" key="1">
    <citation type="submission" date="2022-11" db="UniProtKB">
        <authorList>
            <consortium name="WormBaseParasite"/>
        </authorList>
    </citation>
    <scope>IDENTIFICATION</scope>
</reference>
<dbReference type="WBParaSite" id="ACRNAN_scaffold92.g24788.t1">
    <property type="protein sequence ID" value="ACRNAN_scaffold92.g24788.t1"/>
    <property type="gene ID" value="ACRNAN_scaffold92.g24788"/>
</dbReference>
<sequence length="94" mass="10581">MVSAVRRLELNGIIVVVEQLRSQAVFLMELVLKVWCVQHQNIVVNVNMDKPPENVPKAVLMDFPVHQMDIAVLVALEGKFHMVGGVHIDVKRTV</sequence>
<dbReference type="Proteomes" id="UP000887540">
    <property type="component" value="Unplaced"/>
</dbReference>
<evidence type="ECO:0000313" key="2">
    <source>
        <dbReference type="WBParaSite" id="ACRNAN_scaffold92.g24788.t1"/>
    </source>
</evidence>
<evidence type="ECO:0000313" key="1">
    <source>
        <dbReference type="Proteomes" id="UP000887540"/>
    </source>
</evidence>
<accession>A0A914EL69</accession>
<organism evidence="1 2">
    <name type="scientific">Acrobeloides nanus</name>
    <dbReference type="NCBI Taxonomy" id="290746"/>
    <lineage>
        <taxon>Eukaryota</taxon>
        <taxon>Metazoa</taxon>
        <taxon>Ecdysozoa</taxon>
        <taxon>Nematoda</taxon>
        <taxon>Chromadorea</taxon>
        <taxon>Rhabditida</taxon>
        <taxon>Tylenchina</taxon>
        <taxon>Cephalobomorpha</taxon>
        <taxon>Cephaloboidea</taxon>
        <taxon>Cephalobidae</taxon>
        <taxon>Acrobeloides</taxon>
    </lineage>
</organism>